<dbReference type="PANTHER" id="PTHR34819:SF3">
    <property type="entry name" value="CELL SURFACE PROTEIN"/>
    <property type="match status" value="1"/>
</dbReference>
<keyword evidence="3" id="KW-0812">Transmembrane</keyword>
<feature type="compositionally biased region" description="Polar residues" evidence="2">
    <location>
        <begin position="1333"/>
        <end position="1347"/>
    </location>
</feature>
<comment type="caution">
    <text evidence="5">The sequence shown here is derived from an EMBL/GenBank/DDBJ whole genome shotgun (WGS) entry which is preliminary data.</text>
</comment>
<evidence type="ECO:0000256" key="3">
    <source>
        <dbReference type="SAM" id="Phobius"/>
    </source>
</evidence>
<sequence length="1391" mass="148711">MQSGKSALWRSYLSRLGLDVMVTEYTKVPVTWKELDFIPDYNRLYFITEGEGYIKVGDTEYYPGPGSLVLMPTGNCPPPVALMNGSFDEPEGPGTYDNSVAGGGYYYADTVPGWETTDFTRTPRGIIQIMDPARPSTIPPNTPDRDNLTSRFAELNADTNSMLYHELPTVPGQTIYWRLDHRGYNGVDTMSVNIGPVTADPFNTTPEIKRISTGTTWETYSGSYTVPAGQTVTRFGFKAISTSNDALAFGNYLDNIFLGTEPCVVADKSVSPEGEVFEGDELTYEVKVKNEGGDIAADAVFEDVIPEGTEYIPGSMKIVSGPNAGALTDADDQDAGHFDGQKVIIRLGDLPNTTISPDGITVQFKVKALSSHAADSIANKATIGYKNLLTNEDETIESNEVTTSVEYRAPKIESVKTAAILEKATGNTDDGHPEVGDTLLYTIQARNTVADSRIENLLISDVIPEGLKYVPGTLTVNGKSVTDTVGDDEGHYADGQVVGEFGHVTDTDWHTVTFQVKIMPGQASKDIRNVAVVDGDNITTPSEPDQIVEVYPRIASLESNKSADLLAKADGNTDAAHPEVGDTLLYTIQARNTVSDSVVTNFTITDDIPEGLEYVPGTLTVDAAPMSDGQDGDSGHYADGQVFGRFGNVTDTAWRTVTFQATVLPGQAGKDIRNVAVVKGDNVTTPSNPEETVEVYPRGASLESDKSASLLAKADGNTDAGHAEVGDTLLYTVQARNTIADSLITNLTITDEIPAGLEYVPGTLTVDGASVSDGKDGDRGHYTDGKVVGEFGDVTDTEWHTITFQAKVAPGQAGKDIRNVAVVDGDNVTTPSEPEELVEVYPRGAVLESSKTATLLAKADGNTDAGNPEVGDTLLYTIQTRNTLTDSLVTNLTITDDIPAGLEYVPGTLTVDSASVSDGQDGDQGHYTDGKVFAQFGDVTDTQWHTVTFQVKILPGQAGKDIINIAKADGDNVDSPSRPREKVLVYPRHPVLESEKFAVHLEAGKTKFEVGDIVVYTIRTRTVVNDTYLENLTITDVLPAGLEFVPGSLKVDNIFVTDEVGDDAGHSVTGVVYGSFGNVTDMEWHTLEFQAIIQSGQGGQIIPNTASIVGDNLGEPSEPTEKIAVEVEPPPVQPPTEPPVEPPVEPEPPVVYPPVIYPPVDPPSPVLESEKSTIDLNGDSVRVGDTIEYTIRVRNTVENSRVTNLEIADVLPAGLEYVANSLKMDGQPVTDAEDGDNGQYTNGIVTGKFGTVTDADWHTVVFQAKVKAGQEGRTIENIGQVTADNIGEPSTPSVTIIIENEPDAEPPTEDPGEGTTPTEPGDDPTPAEPGTDSTPNESESTGDSTVTPPGPLDESSGDKLPNTATNMYSLALFGIIILLSGWFLRRKSRVS</sequence>
<evidence type="ECO:0000313" key="5">
    <source>
        <dbReference type="EMBL" id="MFC5987329.1"/>
    </source>
</evidence>
<dbReference type="PANTHER" id="PTHR34819">
    <property type="entry name" value="LARGE CYSTEINE-RICH PERIPLASMIC PROTEIN OMCB"/>
    <property type="match status" value="1"/>
</dbReference>
<dbReference type="Proteomes" id="UP001596250">
    <property type="component" value="Unassembled WGS sequence"/>
</dbReference>
<feature type="domain" description="DUF11" evidence="4">
    <location>
        <begin position="573"/>
        <end position="688"/>
    </location>
</feature>
<dbReference type="Gene3D" id="2.60.40.740">
    <property type="match status" value="7"/>
</dbReference>
<dbReference type="RefSeq" id="WP_379894687.1">
    <property type="nucleotide sequence ID" value="NZ_CBCSCT010000045.1"/>
</dbReference>
<dbReference type="NCBIfam" id="TIGR01167">
    <property type="entry name" value="LPXTG_anchor"/>
    <property type="match status" value="1"/>
</dbReference>
<dbReference type="EMBL" id="JBHSQV010000159">
    <property type="protein sequence ID" value="MFC5987329.1"/>
    <property type="molecule type" value="Genomic_DNA"/>
</dbReference>
<keyword evidence="3" id="KW-1133">Transmembrane helix</keyword>
<feature type="transmembrane region" description="Helical" evidence="3">
    <location>
        <begin position="1367"/>
        <end position="1384"/>
    </location>
</feature>
<dbReference type="InterPro" id="IPR051172">
    <property type="entry name" value="Chlamydia_OmcB"/>
</dbReference>
<evidence type="ECO:0000256" key="2">
    <source>
        <dbReference type="SAM" id="MobiDB-lite"/>
    </source>
</evidence>
<dbReference type="InterPro" id="IPR008966">
    <property type="entry name" value="Adhesion_dom_sf"/>
</dbReference>
<dbReference type="InterPro" id="IPR026466">
    <property type="entry name" value="Fim_isopep_form_D2_dom"/>
</dbReference>
<dbReference type="Pfam" id="PF01345">
    <property type="entry name" value="DUF11"/>
    <property type="match status" value="5"/>
</dbReference>
<gene>
    <name evidence="5" type="ORF">ACFPXP_13030</name>
</gene>
<feature type="domain" description="DUF11" evidence="4">
    <location>
        <begin position="274"/>
        <end position="403"/>
    </location>
</feature>
<dbReference type="SUPFAM" id="SSF49401">
    <property type="entry name" value="Bacterial adhesins"/>
    <property type="match status" value="7"/>
</dbReference>
<feature type="region of interest" description="Disordered" evidence="2">
    <location>
        <begin position="681"/>
        <end position="700"/>
    </location>
</feature>
<feature type="domain" description="DUF11" evidence="4">
    <location>
        <begin position="1177"/>
        <end position="1289"/>
    </location>
</feature>
<keyword evidence="1" id="KW-0238">DNA-binding</keyword>
<dbReference type="NCBIfam" id="TIGR01451">
    <property type="entry name" value="B_ant_repeat"/>
    <property type="match status" value="7"/>
</dbReference>
<dbReference type="InterPro" id="IPR037923">
    <property type="entry name" value="HTH-like"/>
</dbReference>
<evidence type="ECO:0000256" key="1">
    <source>
        <dbReference type="ARBA" id="ARBA00023125"/>
    </source>
</evidence>
<dbReference type="InterPro" id="IPR001434">
    <property type="entry name" value="OmcB-like_DUF11"/>
</dbReference>
<feature type="domain" description="DUF11" evidence="4">
    <location>
        <begin position="719"/>
        <end position="827"/>
    </location>
</feature>
<dbReference type="SUPFAM" id="SSF51215">
    <property type="entry name" value="Regulatory protein AraC"/>
    <property type="match status" value="1"/>
</dbReference>
<evidence type="ECO:0000313" key="6">
    <source>
        <dbReference type="Proteomes" id="UP001596250"/>
    </source>
</evidence>
<proteinExistence type="predicted"/>
<feature type="region of interest" description="Disordered" evidence="2">
    <location>
        <begin position="1301"/>
        <end position="1360"/>
    </location>
</feature>
<name>A0ABW1IRD1_9BACL</name>
<evidence type="ECO:0000259" key="4">
    <source>
        <dbReference type="Pfam" id="PF01345"/>
    </source>
</evidence>
<protein>
    <submittedName>
        <fullName evidence="5">Isopeptide-forming domain-containing fimbrial protein</fullName>
    </submittedName>
</protein>
<dbReference type="InterPro" id="IPR047589">
    <property type="entry name" value="DUF11_rpt"/>
</dbReference>
<keyword evidence="6" id="KW-1185">Reference proteome</keyword>
<dbReference type="NCBIfam" id="TIGR04226">
    <property type="entry name" value="RrgB_K2N_iso_D2"/>
    <property type="match status" value="3"/>
</dbReference>
<keyword evidence="3" id="KW-0472">Membrane</keyword>
<feature type="compositionally biased region" description="Acidic residues" evidence="2">
    <location>
        <begin position="1301"/>
        <end position="1312"/>
    </location>
</feature>
<accession>A0ABW1IRD1</accession>
<feature type="domain" description="DUF11" evidence="4">
    <location>
        <begin position="864"/>
        <end position="975"/>
    </location>
</feature>
<reference evidence="6" key="1">
    <citation type="journal article" date="2019" name="Int. J. Syst. Evol. Microbiol.">
        <title>The Global Catalogue of Microorganisms (GCM) 10K type strain sequencing project: providing services to taxonomists for standard genome sequencing and annotation.</title>
        <authorList>
            <consortium name="The Broad Institute Genomics Platform"/>
            <consortium name="The Broad Institute Genome Sequencing Center for Infectious Disease"/>
            <person name="Wu L."/>
            <person name="Ma J."/>
        </authorList>
    </citation>
    <scope>NUCLEOTIDE SEQUENCE [LARGE SCALE GENOMIC DNA]</scope>
    <source>
        <strain evidence="6">CCM 8749</strain>
    </source>
</reference>
<organism evidence="5 6">
    <name type="scientific">Marinicrinis lubricantis</name>
    <dbReference type="NCBI Taxonomy" id="2086470"/>
    <lineage>
        <taxon>Bacteria</taxon>
        <taxon>Bacillati</taxon>
        <taxon>Bacillota</taxon>
        <taxon>Bacilli</taxon>
        <taxon>Bacillales</taxon>
        <taxon>Paenibacillaceae</taxon>
    </lineage>
</organism>